<dbReference type="Gene3D" id="3.40.50.1820">
    <property type="entry name" value="alpha/beta hydrolase"/>
    <property type="match status" value="1"/>
</dbReference>
<feature type="signal peptide" evidence="2">
    <location>
        <begin position="1"/>
        <end position="37"/>
    </location>
</feature>
<reference evidence="4 5" key="1">
    <citation type="submission" date="2018-09" db="EMBL/GenBank/DDBJ databases">
        <authorList>
            <person name="Zhu H."/>
        </authorList>
    </citation>
    <scope>NUCLEOTIDE SEQUENCE [LARGE SCALE GENOMIC DNA]</scope>
    <source>
        <strain evidence="4 5">K2R10-39</strain>
    </source>
</reference>
<dbReference type="PANTHER" id="PTHR22946">
    <property type="entry name" value="DIENELACTONE HYDROLASE DOMAIN-CONTAINING PROTEIN-RELATED"/>
    <property type="match status" value="1"/>
</dbReference>
<dbReference type="Proteomes" id="UP000285190">
    <property type="component" value="Unassembled WGS sequence"/>
</dbReference>
<evidence type="ECO:0000259" key="3">
    <source>
        <dbReference type="Pfam" id="PF01738"/>
    </source>
</evidence>
<sequence length="367" mass="38514">MKQVLIRQARPLPTKMRTVVCAGLIAAGSWMTPSAIADNAIKTVDPVQFAQTPLTLSNGIQGTVVNVPSRDPVDYGPLLKGELGKEVTLTAQLFMPKNARGPIPAVIVTPGSGNIGPHHIAHAATLTSAGIAALVLDPFTARKVTSTVADQSLVSWAASTYDVFAAIKVLRAQAGIDGARIGATGGSRGGTAVMMAASAPLSNAILGPGKGLSAVVAGYPWCGAQFHSAKLADKASLLVLQGDKDDWVSVQQCQDATHAMKIAGQNVSMKLFPGALHSFDREGVPRTPIPEAVTSTIYPTVYMDDAGHYYNMRTGKVDPALTKAVFDTYAVKGGFLRKGVTIGSDGTQAAEFSQEMLDFFKDRLQQP</sequence>
<feature type="chain" id="PRO_5019459286" description="Dienelactone hydrolase domain-containing protein" evidence="2">
    <location>
        <begin position="38"/>
        <end position="367"/>
    </location>
</feature>
<name>A0A418WZL3_9BURK</name>
<dbReference type="InterPro" id="IPR029058">
    <property type="entry name" value="AB_hydrolase_fold"/>
</dbReference>
<organism evidence="4 5">
    <name type="scientific">Noviherbaspirillum cavernae</name>
    <dbReference type="NCBI Taxonomy" id="2320862"/>
    <lineage>
        <taxon>Bacteria</taxon>
        <taxon>Pseudomonadati</taxon>
        <taxon>Pseudomonadota</taxon>
        <taxon>Betaproteobacteria</taxon>
        <taxon>Burkholderiales</taxon>
        <taxon>Oxalobacteraceae</taxon>
        <taxon>Noviherbaspirillum</taxon>
    </lineage>
</organism>
<dbReference type="GO" id="GO:0052689">
    <property type="term" value="F:carboxylic ester hydrolase activity"/>
    <property type="evidence" value="ECO:0007669"/>
    <property type="project" value="UniProtKB-ARBA"/>
</dbReference>
<proteinExistence type="predicted"/>
<comment type="caution">
    <text evidence="4">The sequence shown here is derived from an EMBL/GenBank/DDBJ whole genome shotgun (WGS) entry which is preliminary data.</text>
</comment>
<evidence type="ECO:0000313" key="5">
    <source>
        <dbReference type="Proteomes" id="UP000285190"/>
    </source>
</evidence>
<evidence type="ECO:0000256" key="1">
    <source>
        <dbReference type="ARBA" id="ARBA00022801"/>
    </source>
</evidence>
<gene>
    <name evidence="4" type="ORF">D3870_06005</name>
</gene>
<evidence type="ECO:0000313" key="4">
    <source>
        <dbReference type="EMBL" id="RJG05631.1"/>
    </source>
</evidence>
<dbReference type="InterPro" id="IPR050261">
    <property type="entry name" value="FrsA_esterase"/>
</dbReference>
<keyword evidence="5" id="KW-1185">Reference proteome</keyword>
<keyword evidence="1" id="KW-0378">Hydrolase</keyword>
<protein>
    <recommendedName>
        <fullName evidence="3">Dienelactone hydrolase domain-containing protein</fullName>
    </recommendedName>
</protein>
<dbReference type="OrthoDB" id="1412847at2"/>
<keyword evidence="2" id="KW-0732">Signal</keyword>
<feature type="domain" description="Dienelactone hydrolase" evidence="3">
    <location>
        <begin position="90"/>
        <end position="283"/>
    </location>
</feature>
<dbReference type="PANTHER" id="PTHR22946:SF9">
    <property type="entry name" value="POLYKETIDE TRANSFERASE AF380"/>
    <property type="match status" value="1"/>
</dbReference>
<dbReference type="EMBL" id="QYUN01000002">
    <property type="protein sequence ID" value="RJG05631.1"/>
    <property type="molecule type" value="Genomic_DNA"/>
</dbReference>
<evidence type="ECO:0000256" key="2">
    <source>
        <dbReference type="SAM" id="SignalP"/>
    </source>
</evidence>
<dbReference type="InterPro" id="IPR002925">
    <property type="entry name" value="Dienelactn_hydro"/>
</dbReference>
<dbReference type="SUPFAM" id="SSF53474">
    <property type="entry name" value="alpha/beta-Hydrolases"/>
    <property type="match status" value="1"/>
</dbReference>
<accession>A0A418WZL3</accession>
<dbReference type="Pfam" id="PF01738">
    <property type="entry name" value="DLH"/>
    <property type="match status" value="1"/>
</dbReference>
<dbReference type="RefSeq" id="WP_119737493.1">
    <property type="nucleotide sequence ID" value="NZ_QYUN01000002.1"/>
</dbReference>
<dbReference type="AlphaFoldDB" id="A0A418WZL3"/>